<keyword evidence="6 9" id="KW-0067">ATP-binding</keyword>
<dbReference type="InterPro" id="IPR036259">
    <property type="entry name" value="MFS_trans_sf"/>
</dbReference>
<accession>F3YUG6</accession>
<protein>
    <recommendedName>
        <fullName evidence="9">ADP,ATP carrier protein</fullName>
    </recommendedName>
</protein>
<evidence type="ECO:0000256" key="3">
    <source>
        <dbReference type="ARBA" id="ARBA00022448"/>
    </source>
</evidence>
<dbReference type="KEGG" id="daf:Desaf_0494"/>
<feature type="transmembrane region" description="Helical" evidence="9">
    <location>
        <begin position="151"/>
        <end position="174"/>
    </location>
</feature>
<feature type="transmembrane region" description="Helical" evidence="9">
    <location>
        <begin position="23"/>
        <end position="41"/>
    </location>
</feature>
<evidence type="ECO:0000256" key="5">
    <source>
        <dbReference type="ARBA" id="ARBA00022741"/>
    </source>
</evidence>
<dbReference type="GO" id="GO:0005471">
    <property type="term" value="F:ATP:ADP antiporter activity"/>
    <property type="evidence" value="ECO:0007669"/>
    <property type="project" value="InterPro"/>
</dbReference>
<evidence type="ECO:0000256" key="4">
    <source>
        <dbReference type="ARBA" id="ARBA00022692"/>
    </source>
</evidence>
<keyword evidence="8 9" id="KW-0472">Membrane</keyword>
<name>F3YUG6_DESAF</name>
<evidence type="ECO:0000313" key="10">
    <source>
        <dbReference type="EMBL" id="EGJ48848.1"/>
    </source>
</evidence>
<dbReference type="PANTHER" id="PTHR31187">
    <property type="match status" value="1"/>
</dbReference>
<feature type="transmembrane region" description="Helical" evidence="9">
    <location>
        <begin position="90"/>
        <end position="109"/>
    </location>
</feature>
<dbReference type="eggNOG" id="COG3202">
    <property type="taxonomic scope" value="Bacteria"/>
</dbReference>
<evidence type="ECO:0000256" key="6">
    <source>
        <dbReference type="ARBA" id="ARBA00022840"/>
    </source>
</evidence>
<comment type="similarity">
    <text evidence="2 9">Belongs to the ADP/ATP translocase tlc family.</text>
</comment>
<feature type="transmembrane region" description="Helical" evidence="9">
    <location>
        <begin position="232"/>
        <end position="250"/>
    </location>
</feature>
<gene>
    <name evidence="10" type="ORF">Desaf_0494</name>
</gene>
<reference evidence="10 11" key="1">
    <citation type="journal article" date="2011" name="J. Bacteriol.">
        <title>Genome sequence of the mercury-methylating and pleomorphic Desulfovibrio africanus Strain Walvis Bay.</title>
        <authorList>
            <person name="Brown S.D."/>
            <person name="Wall J.D."/>
            <person name="Kucken A.M."/>
            <person name="Gilmour C.C."/>
            <person name="Podar M."/>
            <person name="Brandt C.C."/>
            <person name="Teshima H."/>
            <person name="Detter J.C."/>
            <person name="Han C.S."/>
            <person name="Land M.L."/>
            <person name="Lucas S."/>
            <person name="Han J."/>
            <person name="Pennacchio L."/>
            <person name="Nolan M."/>
            <person name="Pitluck S."/>
            <person name="Woyke T."/>
            <person name="Goodwin L."/>
            <person name="Palumbo A.V."/>
            <person name="Elias D.A."/>
        </authorList>
    </citation>
    <scope>NUCLEOTIDE SEQUENCE [LARGE SCALE GENOMIC DNA]</scope>
    <source>
        <strain evidence="10 11">Walvis Bay</strain>
    </source>
</reference>
<dbReference type="InterPro" id="IPR004667">
    <property type="entry name" value="ADP_ATP_car_bac_type"/>
</dbReference>
<dbReference type="PANTHER" id="PTHR31187:SF1">
    <property type="entry name" value="ADP,ATP CARRIER PROTEIN 1"/>
    <property type="match status" value="1"/>
</dbReference>
<keyword evidence="3 9" id="KW-0813">Transport</keyword>
<keyword evidence="5 9" id="KW-0547">Nucleotide-binding</keyword>
<evidence type="ECO:0000256" key="7">
    <source>
        <dbReference type="ARBA" id="ARBA00022989"/>
    </source>
</evidence>
<feature type="transmembrane region" description="Helical" evidence="9">
    <location>
        <begin position="180"/>
        <end position="201"/>
    </location>
</feature>
<feature type="transmembrane region" description="Helical" evidence="9">
    <location>
        <begin position="396"/>
        <end position="415"/>
    </location>
</feature>
<dbReference type="GO" id="GO:0005524">
    <property type="term" value="F:ATP binding"/>
    <property type="evidence" value="ECO:0007669"/>
    <property type="project" value="UniProtKB-KW"/>
</dbReference>
<keyword evidence="4 9" id="KW-0812">Transmembrane</keyword>
<feature type="transmembrane region" description="Helical" evidence="9">
    <location>
        <begin position="372"/>
        <end position="390"/>
    </location>
</feature>
<dbReference type="Proteomes" id="UP000007844">
    <property type="component" value="Chromosome"/>
</dbReference>
<feature type="transmembrane region" description="Helical" evidence="9">
    <location>
        <begin position="300"/>
        <end position="320"/>
    </location>
</feature>
<dbReference type="GO" id="GO:0016020">
    <property type="term" value="C:membrane"/>
    <property type="evidence" value="ECO:0007669"/>
    <property type="project" value="UniProtKB-SubCell"/>
</dbReference>
<organism evidence="10 11">
    <name type="scientific">Desulfocurvibacter africanus subsp. africanus str. Walvis Bay</name>
    <dbReference type="NCBI Taxonomy" id="690850"/>
    <lineage>
        <taxon>Bacteria</taxon>
        <taxon>Pseudomonadati</taxon>
        <taxon>Thermodesulfobacteriota</taxon>
        <taxon>Desulfovibrionia</taxon>
        <taxon>Desulfovibrionales</taxon>
        <taxon>Desulfovibrionaceae</taxon>
        <taxon>Desulfocurvibacter</taxon>
    </lineage>
</organism>
<proteinExistence type="inferred from homology"/>
<evidence type="ECO:0000313" key="11">
    <source>
        <dbReference type="Proteomes" id="UP000007844"/>
    </source>
</evidence>
<evidence type="ECO:0000256" key="9">
    <source>
        <dbReference type="RuleBase" id="RU363121"/>
    </source>
</evidence>
<dbReference type="STRING" id="690850.Desaf_0494"/>
<dbReference type="EMBL" id="CP003221">
    <property type="protein sequence ID" value="EGJ48848.1"/>
    <property type="molecule type" value="Genomic_DNA"/>
</dbReference>
<feature type="transmembrane region" description="Helical" evidence="9">
    <location>
        <begin position="61"/>
        <end position="78"/>
    </location>
</feature>
<feature type="transmembrane region" description="Helical" evidence="9">
    <location>
        <begin position="270"/>
        <end position="288"/>
    </location>
</feature>
<comment type="subcellular location">
    <subcellularLocation>
        <location evidence="1 9">Membrane</location>
        <topology evidence="1 9">Multi-pass membrane protein</topology>
    </subcellularLocation>
</comment>
<evidence type="ECO:0000256" key="8">
    <source>
        <dbReference type="ARBA" id="ARBA00023136"/>
    </source>
</evidence>
<dbReference type="HOGENOM" id="CLU_645163_0_0_7"/>
<dbReference type="Pfam" id="PF03219">
    <property type="entry name" value="TLC"/>
    <property type="match status" value="2"/>
</dbReference>
<keyword evidence="7 9" id="KW-1133">Transmembrane helix</keyword>
<evidence type="ECO:0000256" key="2">
    <source>
        <dbReference type="ARBA" id="ARBA00007127"/>
    </source>
</evidence>
<sequence>MRERQDHARPGCAMQHTALRKHGLRAGFLFANFFLIVMALYQLKPASRSLFIDALGADMLPWVWIGTAAAMTAVISFYNGLVERMSRLRIVLGSCLACMIMLALFWLMLGRPGPLGAAAFYIFVDILGVVLTEQFWSLTNSVHTLEEGKSWYGLIGTGGLLGGLISGAFGGWLVSRAGLATVDLLMVAAAIIGAIFGLTWLMGRLGLYCEAEATVKEKVAAGSPWAILRNRYLALIAVLLLLGQLASLFVEFQFMKTLEQTITGRDARTAYMSVFFSIMSLVAIGVNLTLTPLVVRLKGVLAGLLVQPVVMGVCALLYMAHPTLLFGSLAKISDRGLSYSINRASRELLYVPVDPVVIYQAKAWIDMFGYRLFEVLGSLLILAVTQWASAPMGLPGISAFTLAACGAWIAIVLLMRQEYSDVVME</sequence>
<keyword evidence="11" id="KW-1185">Reference proteome</keyword>
<dbReference type="SUPFAM" id="SSF103473">
    <property type="entry name" value="MFS general substrate transporter"/>
    <property type="match status" value="1"/>
</dbReference>
<evidence type="ECO:0000256" key="1">
    <source>
        <dbReference type="ARBA" id="ARBA00004141"/>
    </source>
</evidence>
<dbReference type="AlphaFoldDB" id="F3YUG6"/>